<proteinExistence type="predicted"/>
<dbReference type="GeneID" id="73340029"/>
<dbReference type="EMBL" id="CP019475">
    <property type="protein sequence ID" value="UQC80532.1"/>
    <property type="molecule type" value="Genomic_DNA"/>
</dbReference>
<dbReference type="AlphaFoldDB" id="A0A9Q8SNC3"/>
<feature type="transmembrane region" description="Helical" evidence="2">
    <location>
        <begin position="258"/>
        <end position="279"/>
    </location>
</feature>
<keyword evidence="4" id="KW-1185">Reference proteome</keyword>
<keyword evidence="2" id="KW-0472">Membrane</keyword>
<evidence type="ECO:0000256" key="1">
    <source>
        <dbReference type="SAM" id="MobiDB-lite"/>
    </source>
</evidence>
<protein>
    <submittedName>
        <fullName evidence="3">Uncharacterized protein</fullName>
    </submittedName>
</protein>
<dbReference type="Proteomes" id="UP000830671">
    <property type="component" value="Chromosome 3"/>
</dbReference>
<gene>
    <name evidence="3" type="ORF">CLUP02_06015</name>
</gene>
<feature type="compositionally biased region" description="Basic and acidic residues" evidence="1">
    <location>
        <begin position="107"/>
        <end position="123"/>
    </location>
</feature>
<reference evidence="3" key="1">
    <citation type="journal article" date="2021" name="Mol. Plant Microbe Interact.">
        <title>Complete Genome Sequence of the Plant-Pathogenic Fungus Colletotrichum lupini.</title>
        <authorList>
            <person name="Baroncelli R."/>
            <person name="Pensec F."/>
            <person name="Da Lio D."/>
            <person name="Boufleur T."/>
            <person name="Vicente I."/>
            <person name="Sarrocco S."/>
            <person name="Picot A."/>
            <person name="Baraldi E."/>
            <person name="Sukno S."/>
            <person name="Thon M."/>
            <person name="Le Floch G."/>
        </authorList>
    </citation>
    <scope>NUCLEOTIDE SEQUENCE</scope>
    <source>
        <strain evidence="3">IMI 504893</strain>
    </source>
</reference>
<organism evidence="3 4">
    <name type="scientific">Colletotrichum lupini</name>
    <dbReference type="NCBI Taxonomy" id="145971"/>
    <lineage>
        <taxon>Eukaryota</taxon>
        <taxon>Fungi</taxon>
        <taxon>Dikarya</taxon>
        <taxon>Ascomycota</taxon>
        <taxon>Pezizomycotina</taxon>
        <taxon>Sordariomycetes</taxon>
        <taxon>Hypocreomycetidae</taxon>
        <taxon>Glomerellales</taxon>
        <taxon>Glomerellaceae</taxon>
        <taxon>Colletotrichum</taxon>
        <taxon>Colletotrichum acutatum species complex</taxon>
    </lineage>
</organism>
<evidence type="ECO:0000313" key="3">
    <source>
        <dbReference type="EMBL" id="UQC80532.1"/>
    </source>
</evidence>
<keyword evidence="2" id="KW-0812">Transmembrane</keyword>
<dbReference type="RefSeq" id="XP_049142162.1">
    <property type="nucleotide sequence ID" value="XM_049285019.1"/>
</dbReference>
<evidence type="ECO:0000313" key="4">
    <source>
        <dbReference type="Proteomes" id="UP000830671"/>
    </source>
</evidence>
<sequence>MGFVSALESRVEHLTRVRPLTGALGPWGWARKLHAAARTSRYVSIAFARDFNGSARQEGLSFHSDRPFRYVVLSFLSSLCPKSMYSVPGNSWCLYITSVKALKDTRHASDGDGDGDGHGDDGSTRNSLQSNMTYYVRTIRTRGTVEVAFMNEWLDRPREWGPFCVSTASGGTSSLGRRRCFFPFHHHPPSHTSFSCPSPTCSSFPLTFGSAPYTLIPRPSLICKGQLAIAEKLTIDPPPPSWPFSFFLQYCRLFCCSLLLPICLVNLTLSPSLLSLLLFMQGGRKTKAQDHSSLLSLPHLHPSPWASAAEKRAARHARHTLPQDMPSTLPHEAHDIHLPQLGIPVLLESLESGLPHSSTFEAFIVSNDRLAVSSALQDCLQHFSLSMHSRLSTVAAIASKFRLLDEPKAKDYR</sequence>
<evidence type="ECO:0000256" key="2">
    <source>
        <dbReference type="SAM" id="Phobius"/>
    </source>
</evidence>
<name>A0A9Q8SNC3_9PEZI</name>
<accession>A0A9Q8SNC3</accession>
<dbReference type="KEGG" id="clup:CLUP02_06015"/>
<keyword evidence="2" id="KW-1133">Transmembrane helix</keyword>
<feature type="region of interest" description="Disordered" evidence="1">
    <location>
        <begin position="107"/>
        <end position="126"/>
    </location>
</feature>